<proteinExistence type="predicted"/>
<sequence length="104" mass="11832">MVIIGIWAAVASPMFVGLQEQLKEEVCLYNLQIIERDYDRDLALSNREHSDMLFNQRLEGYGDRICPLDGVVVYVDGEVQCSVHGNEEGHDESEEEEDSNVPFL</sequence>
<name>A0A6M0Q7R1_9BACI</name>
<protein>
    <submittedName>
        <fullName evidence="2">Uncharacterized protein</fullName>
    </submittedName>
</protein>
<evidence type="ECO:0000256" key="1">
    <source>
        <dbReference type="SAM" id="MobiDB-lite"/>
    </source>
</evidence>
<dbReference type="RefSeq" id="WP_163179836.1">
    <property type="nucleotide sequence ID" value="NZ_JAAIWM010000003.1"/>
</dbReference>
<feature type="compositionally biased region" description="Acidic residues" evidence="1">
    <location>
        <begin position="89"/>
        <end position="104"/>
    </location>
</feature>
<evidence type="ECO:0000313" key="3">
    <source>
        <dbReference type="Proteomes" id="UP000481043"/>
    </source>
</evidence>
<evidence type="ECO:0000313" key="2">
    <source>
        <dbReference type="EMBL" id="NEY72391.1"/>
    </source>
</evidence>
<organism evidence="2 3">
    <name type="scientific">Bacillus mesophilus</name>
    <dbReference type="NCBI Taxonomy" id="1808955"/>
    <lineage>
        <taxon>Bacteria</taxon>
        <taxon>Bacillati</taxon>
        <taxon>Bacillota</taxon>
        <taxon>Bacilli</taxon>
        <taxon>Bacillales</taxon>
        <taxon>Bacillaceae</taxon>
        <taxon>Bacillus</taxon>
    </lineage>
</organism>
<accession>A0A6M0Q7R1</accession>
<feature type="region of interest" description="Disordered" evidence="1">
    <location>
        <begin position="84"/>
        <end position="104"/>
    </location>
</feature>
<comment type="caution">
    <text evidence="2">The sequence shown here is derived from an EMBL/GenBank/DDBJ whole genome shotgun (WGS) entry which is preliminary data.</text>
</comment>
<dbReference type="AlphaFoldDB" id="A0A6M0Q7R1"/>
<dbReference type="EMBL" id="JAAIWM010000003">
    <property type="protein sequence ID" value="NEY72391.1"/>
    <property type="molecule type" value="Genomic_DNA"/>
</dbReference>
<gene>
    <name evidence="2" type="ORF">G4D63_11705</name>
</gene>
<dbReference type="Proteomes" id="UP000481043">
    <property type="component" value="Unassembled WGS sequence"/>
</dbReference>
<keyword evidence="3" id="KW-1185">Reference proteome</keyword>
<reference evidence="2 3" key="1">
    <citation type="submission" date="2020-02" db="EMBL/GenBank/DDBJ databases">
        <title>Bacillus aquiflavi sp. nov., isolated from yellow water of strong flavor Chinese baijiu in Yibin region of China.</title>
        <authorList>
            <person name="Xie J."/>
        </authorList>
    </citation>
    <scope>NUCLEOTIDE SEQUENCE [LARGE SCALE GENOMIC DNA]</scope>
    <source>
        <strain evidence="2 3">SA4</strain>
    </source>
</reference>